<feature type="domain" description="Trichohyalin-plectin-homology" evidence="9">
    <location>
        <begin position="164"/>
        <end position="511"/>
    </location>
</feature>
<feature type="region of interest" description="Disordered" evidence="8">
    <location>
        <begin position="115"/>
        <end position="140"/>
    </location>
</feature>
<dbReference type="RefSeq" id="XP_005187622.2">
    <property type="nucleotide sequence ID" value="XM_005187565.3"/>
</dbReference>
<dbReference type="KEGG" id="mde:101890334"/>
<feature type="region of interest" description="Disordered" evidence="8">
    <location>
        <begin position="61"/>
        <end position="84"/>
    </location>
</feature>
<evidence type="ECO:0000256" key="7">
    <source>
        <dbReference type="ARBA" id="ARBA00034142"/>
    </source>
</evidence>
<comment type="subcellular location">
    <subcellularLocation>
        <location evidence="1">Cell projection</location>
        <location evidence="1">Cilium</location>
        <location evidence="1">Flagellum</location>
    </subcellularLocation>
</comment>
<evidence type="ECO:0000256" key="8">
    <source>
        <dbReference type="SAM" id="MobiDB-lite"/>
    </source>
</evidence>
<keyword evidence="5" id="KW-0966">Cell projection</keyword>
<dbReference type="EnsemblMetazoa" id="MDOA012732-RA">
    <property type="protein sequence ID" value="MDOA012732-PA"/>
    <property type="gene ID" value="MDOA012732"/>
</dbReference>
<dbReference type="eggNOG" id="ENOG502QPRZ">
    <property type="taxonomic scope" value="Eukaryota"/>
</dbReference>
<evidence type="ECO:0000256" key="1">
    <source>
        <dbReference type="ARBA" id="ARBA00004230"/>
    </source>
</evidence>
<reference evidence="10" key="1">
    <citation type="submission" date="2020-05" db="UniProtKB">
        <authorList>
            <consortium name="EnsemblMetazoa"/>
        </authorList>
    </citation>
    <scope>IDENTIFICATION</scope>
    <source>
        <strain evidence="10">Aabys</strain>
    </source>
</reference>
<evidence type="ECO:0000313" key="10">
    <source>
        <dbReference type="EnsemblMetazoa" id="MDOA012732-PA"/>
    </source>
</evidence>
<dbReference type="InterPro" id="IPR033253">
    <property type="entry name" value="CFAP45"/>
</dbReference>
<protein>
    <recommendedName>
        <fullName evidence="7">Cilia- and flagella-associated protein 45</fullName>
    </recommendedName>
</protein>
<evidence type="ECO:0000259" key="9">
    <source>
        <dbReference type="Pfam" id="PF13868"/>
    </source>
</evidence>
<proteinExistence type="inferred from homology"/>
<keyword evidence="2" id="KW-0282">Flagellum</keyword>
<dbReference type="OrthoDB" id="1902038at2759"/>
<dbReference type="Pfam" id="PF13868">
    <property type="entry name" value="TPH"/>
    <property type="match status" value="1"/>
</dbReference>
<dbReference type="PANTHER" id="PTHR15504">
    <property type="entry name" value="NASOPHARYNGEAL EPITHELIUM SPECIFIC PROTEIN 1"/>
    <property type="match status" value="1"/>
</dbReference>
<dbReference type="GO" id="GO:0031514">
    <property type="term" value="C:motile cilium"/>
    <property type="evidence" value="ECO:0007669"/>
    <property type="project" value="UniProtKB-SubCell"/>
</dbReference>
<dbReference type="PANTHER" id="PTHR15504:SF0">
    <property type="entry name" value="CILIA- AND FLAGELLA-ASSOCIATED PROTEIN 45"/>
    <property type="match status" value="1"/>
</dbReference>
<comment type="similarity">
    <text evidence="6">Belongs to the CFAP45 family.</text>
</comment>
<evidence type="ECO:0000256" key="3">
    <source>
        <dbReference type="ARBA" id="ARBA00023054"/>
    </source>
</evidence>
<evidence type="ECO:0000256" key="5">
    <source>
        <dbReference type="ARBA" id="ARBA00023273"/>
    </source>
</evidence>
<gene>
    <name evidence="10" type="primary">101890334</name>
</gene>
<dbReference type="AlphaFoldDB" id="A0A1I8N8R4"/>
<name>A0A1I8N8R4_MUSDO</name>
<keyword evidence="4" id="KW-0969">Cilium</keyword>
<sequence length="534" mass="64148">MPCFSACNRRSVQHFSQSTTTSRAKTAVRHSSDFQIPNYACKQEISFNPCSDIFYTRGLAPKIPAKPKKQPRSKDERKVSIPPRELERLKTASKVVTIEERLDALMKREEEAKRLEQEAERTKQRFKEMDEARKRQEAERNTNLAADEGNDQMRILERAFLAKHEQEEEVKKANRIILEAKCHAVRDAQVQEKTQIQRELKNHEQLLERQVIDNAIKALSEEDEKFNKLHENKQKYADEIKKQLHERENLRFLEAERIEEESQMLRKANEAIKRDEERRMKESQERRRKYREDLAKVVEMSTQFRKMLWQQEREAEMKVAAYMKQKAERLKALHKEKMLAKQEFERKQQRIYSLAEKILQSKSDREEMSYLREQEKIEREYRRKEREAVLRKKQIEKELADARERQMQETKHRQALQIARAEQDFNVLIERLKNEEAKERKAQEERDRKRDMYRQDIIRQMGDNEMQRRRLKELEKAQADAWRESERQRDANIRAVINVKLSAMREACLPEKYIKDVEKQLSRIVGGGQVTKLQ</sequence>
<dbReference type="STRING" id="7370.A0A1I8N8R4"/>
<evidence type="ECO:0000256" key="6">
    <source>
        <dbReference type="ARBA" id="ARBA00034116"/>
    </source>
</evidence>
<feature type="compositionally biased region" description="Basic and acidic residues" evidence="8">
    <location>
        <begin position="72"/>
        <end position="84"/>
    </location>
</feature>
<evidence type="ECO:0000256" key="4">
    <source>
        <dbReference type="ARBA" id="ARBA00023069"/>
    </source>
</evidence>
<keyword evidence="3" id="KW-0175">Coiled coil</keyword>
<organism evidence="10">
    <name type="scientific">Musca domestica</name>
    <name type="common">House fly</name>
    <dbReference type="NCBI Taxonomy" id="7370"/>
    <lineage>
        <taxon>Eukaryota</taxon>
        <taxon>Metazoa</taxon>
        <taxon>Ecdysozoa</taxon>
        <taxon>Arthropoda</taxon>
        <taxon>Hexapoda</taxon>
        <taxon>Insecta</taxon>
        <taxon>Pterygota</taxon>
        <taxon>Neoptera</taxon>
        <taxon>Endopterygota</taxon>
        <taxon>Diptera</taxon>
        <taxon>Brachycera</taxon>
        <taxon>Muscomorpha</taxon>
        <taxon>Muscoidea</taxon>
        <taxon>Muscidae</taxon>
        <taxon>Musca</taxon>
    </lineage>
</organism>
<dbReference type="VEuPathDB" id="VectorBase:MDOMA2_002906"/>
<evidence type="ECO:0000256" key="2">
    <source>
        <dbReference type="ARBA" id="ARBA00022846"/>
    </source>
</evidence>
<accession>A0A1I8N8R4</accession>
<dbReference type="VEuPathDB" id="VectorBase:MDOA012732"/>
<dbReference type="InterPro" id="IPR043597">
    <property type="entry name" value="TPH_dom"/>
</dbReference>